<sequence>MVTGKRMKAEDRKRLILDAAIVEYGSGGLHETSTEAIAERAGVSQPYLFRLFGTKQDLIIAAIHQHTDTLRGLFARAVAERGELSPLDAMGEEYARILAEDPNSLRCQLHTWAAAGDPAIGPVARSTYLEILDDIRRLSGASDEEITDFMAHGMLMTVAAALDIPDLACSIPTSSIGTTTPPSPSPQDD</sequence>
<dbReference type="EMBL" id="ACLF03000005">
    <property type="protein sequence ID" value="EFQ83274.1"/>
    <property type="molecule type" value="Genomic_DNA"/>
</dbReference>
<dbReference type="InterPro" id="IPR050109">
    <property type="entry name" value="HTH-type_TetR-like_transc_reg"/>
</dbReference>
<protein>
    <submittedName>
        <fullName evidence="4">Transcriptional regulator, TetR family</fullName>
    </submittedName>
</protein>
<organism evidence="4 5">
    <name type="scientific">Aeromicrobium marinum DSM 15272</name>
    <dbReference type="NCBI Taxonomy" id="585531"/>
    <lineage>
        <taxon>Bacteria</taxon>
        <taxon>Bacillati</taxon>
        <taxon>Actinomycetota</taxon>
        <taxon>Actinomycetes</taxon>
        <taxon>Propionibacteriales</taxon>
        <taxon>Nocardioidaceae</taxon>
        <taxon>Aeromicrobium</taxon>
    </lineage>
</organism>
<dbReference type="RefSeq" id="WP_007078889.1">
    <property type="nucleotide sequence ID" value="NZ_CM001024.1"/>
</dbReference>
<keyword evidence="1 2" id="KW-0238">DNA-binding</keyword>
<dbReference type="STRING" id="585531.HMPREF0063_11547"/>
<dbReference type="InterPro" id="IPR009057">
    <property type="entry name" value="Homeodomain-like_sf"/>
</dbReference>
<evidence type="ECO:0000313" key="5">
    <source>
        <dbReference type="Proteomes" id="UP000003111"/>
    </source>
</evidence>
<dbReference type="SUPFAM" id="SSF46689">
    <property type="entry name" value="Homeodomain-like"/>
    <property type="match status" value="1"/>
</dbReference>
<dbReference type="Proteomes" id="UP000003111">
    <property type="component" value="Unassembled WGS sequence"/>
</dbReference>
<proteinExistence type="predicted"/>
<dbReference type="Pfam" id="PF00440">
    <property type="entry name" value="TetR_N"/>
    <property type="match status" value="1"/>
</dbReference>
<evidence type="ECO:0000256" key="1">
    <source>
        <dbReference type="ARBA" id="ARBA00023125"/>
    </source>
</evidence>
<dbReference type="GO" id="GO:0003700">
    <property type="term" value="F:DNA-binding transcription factor activity"/>
    <property type="evidence" value="ECO:0007669"/>
    <property type="project" value="TreeGrafter"/>
</dbReference>
<evidence type="ECO:0000259" key="3">
    <source>
        <dbReference type="PROSITE" id="PS50977"/>
    </source>
</evidence>
<dbReference type="OrthoDB" id="3691941at2"/>
<feature type="DNA-binding region" description="H-T-H motif" evidence="2">
    <location>
        <begin position="33"/>
        <end position="52"/>
    </location>
</feature>
<dbReference type="AlphaFoldDB" id="E2SBY8"/>
<accession>E2SBY8</accession>
<dbReference type="PRINTS" id="PR00455">
    <property type="entry name" value="HTHTETR"/>
</dbReference>
<dbReference type="PANTHER" id="PTHR30055">
    <property type="entry name" value="HTH-TYPE TRANSCRIPTIONAL REGULATOR RUTR"/>
    <property type="match status" value="1"/>
</dbReference>
<dbReference type="HOGENOM" id="CLU_096009_0_0_11"/>
<gene>
    <name evidence="4" type="ORF">HMPREF0063_11547</name>
</gene>
<dbReference type="eggNOG" id="COG1309">
    <property type="taxonomic scope" value="Bacteria"/>
</dbReference>
<reference evidence="4" key="1">
    <citation type="submission" date="2010-08" db="EMBL/GenBank/DDBJ databases">
        <authorList>
            <person name="Muzny D."/>
            <person name="Qin X."/>
            <person name="Buhay C."/>
            <person name="Dugan-Rocha S."/>
            <person name="Ding Y."/>
            <person name="Chen G."/>
            <person name="Hawes A."/>
            <person name="Holder M."/>
            <person name="Jhangiani S."/>
            <person name="Johnson A."/>
            <person name="Khan Z."/>
            <person name="Li Z."/>
            <person name="Liu W."/>
            <person name="Liu X."/>
            <person name="Perez L."/>
            <person name="Shen H."/>
            <person name="Wang Q."/>
            <person name="Watt J."/>
            <person name="Xi L."/>
            <person name="Xin Y."/>
            <person name="Zhou J."/>
            <person name="Deng J."/>
            <person name="Jiang H."/>
            <person name="Liu Y."/>
            <person name="Qu J."/>
            <person name="Song X.-Z."/>
            <person name="Zhang L."/>
            <person name="Villasana D."/>
            <person name="Johnson A."/>
            <person name="Liu J."/>
            <person name="Liyanage D."/>
            <person name="Lorensuhewa L."/>
            <person name="Robinson T."/>
            <person name="Song A."/>
            <person name="Song B.-B."/>
            <person name="Dinh H."/>
            <person name="Thornton R."/>
            <person name="Coyle M."/>
            <person name="Francisco L."/>
            <person name="Jackson L."/>
            <person name="Javaid M."/>
            <person name="Korchina V."/>
            <person name="Kovar C."/>
            <person name="Mata R."/>
            <person name="Mathew T."/>
            <person name="Ngo R."/>
            <person name="Nguyen L."/>
            <person name="Nguyen N."/>
            <person name="Okwuonu G."/>
            <person name="Ongeri F."/>
            <person name="Pham C."/>
            <person name="Simmons D."/>
            <person name="Wilczek-Boney K."/>
            <person name="Hale W."/>
            <person name="Jakkamsetti A."/>
            <person name="Pham P."/>
            <person name="Ruth R."/>
            <person name="San Lucas F."/>
            <person name="Warren J."/>
            <person name="Zhang J."/>
            <person name="Zhao Z."/>
            <person name="Zhou C."/>
            <person name="Zhu D."/>
            <person name="Lee S."/>
            <person name="Bess C."/>
            <person name="Blankenburg K."/>
            <person name="Forbes L."/>
            <person name="Fu Q."/>
            <person name="Gubbala S."/>
            <person name="Hirani K."/>
            <person name="Jayaseelan J.C."/>
            <person name="Lara F."/>
            <person name="Munidasa M."/>
            <person name="Palculict T."/>
            <person name="Patil S."/>
            <person name="Pu L.-L."/>
            <person name="Saada N."/>
            <person name="Tang L."/>
            <person name="Weissenberger G."/>
            <person name="Zhu Y."/>
            <person name="Hemphill L."/>
            <person name="Shang Y."/>
            <person name="Youmans B."/>
            <person name="Ayvaz T."/>
            <person name="Ross M."/>
            <person name="Santibanez J."/>
            <person name="Aqrawi P."/>
            <person name="Gross S."/>
            <person name="Joshi V."/>
            <person name="Fowler G."/>
            <person name="Nazareth L."/>
            <person name="Reid J."/>
            <person name="Worley K."/>
            <person name="Petrosino J."/>
            <person name="Highlander S."/>
            <person name="Gibbs R."/>
        </authorList>
    </citation>
    <scope>NUCLEOTIDE SEQUENCE [LARGE SCALE GENOMIC DNA]</scope>
    <source>
        <strain evidence="4">DSM 15272</strain>
    </source>
</reference>
<dbReference type="Gene3D" id="1.10.357.10">
    <property type="entry name" value="Tetracycline Repressor, domain 2"/>
    <property type="match status" value="1"/>
</dbReference>
<name>E2SBY8_9ACTN</name>
<feature type="domain" description="HTH tetR-type" evidence="3">
    <location>
        <begin position="10"/>
        <end position="70"/>
    </location>
</feature>
<dbReference type="GO" id="GO:0000976">
    <property type="term" value="F:transcription cis-regulatory region binding"/>
    <property type="evidence" value="ECO:0007669"/>
    <property type="project" value="TreeGrafter"/>
</dbReference>
<evidence type="ECO:0000256" key="2">
    <source>
        <dbReference type="PROSITE-ProRule" id="PRU00335"/>
    </source>
</evidence>
<keyword evidence="5" id="KW-1185">Reference proteome</keyword>
<dbReference type="PROSITE" id="PS50977">
    <property type="entry name" value="HTH_TETR_2"/>
    <property type="match status" value="1"/>
</dbReference>
<comment type="caution">
    <text evidence="4">The sequence shown here is derived from an EMBL/GenBank/DDBJ whole genome shotgun (WGS) entry which is preliminary data.</text>
</comment>
<dbReference type="InterPro" id="IPR001647">
    <property type="entry name" value="HTH_TetR"/>
</dbReference>
<dbReference type="PANTHER" id="PTHR30055:SF146">
    <property type="entry name" value="HTH-TYPE TRANSCRIPTIONAL DUAL REGULATOR CECR"/>
    <property type="match status" value="1"/>
</dbReference>
<evidence type="ECO:0000313" key="4">
    <source>
        <dbReference type="EMBL" id="EFQ83274.1"/>
    </source>
</evidence>